<keyword evidence="1" id="KW-0732">Signal</keyword>
<proteinExistence type="predicted"/>
<sequence length="188" mass="21839">MRKAFFFAGCLLLVVMTASEPAPARNKADIADFKVFADPPSLKISFRIDNCFNEEMEQAIQSGVATTFRIRIVVEKDGLPWIRERLVDASLERTIRYDTLHEQYLVSRLDDPKAFLTTKRFDEAKDWMSEVRDLPVIALWRLAPEQTYLVQVKAELSKAQVPSFLRYVFFFVSLWDFETPWVTATYTP</sequence>
<feature type="signal peptide" evidence="1">
    <location>
        <begin position="1"/>
        <end position="24"/>
    </location>
</feature>
<gene>
    <name evidence="2" type="ORF">ENS06_04665</name>
</gene>
<dbReference type="EMBL" id="DSTK01000013">
    <property type="protein sequence ID" value="HFK96602.1"/>
    <property type="molecule type" value="Genomic_DNA"/>
</dbReference>
<dbReference type="Pfam" id="PF14334">
    <property type="entry name" value="DUF4390"/>
    <property type="match status" value="1"/>
</dbReference>
<name>A0A831ZX30_9BACT</name>
<dbReference type="InterPro" id="IPR025500">
    <property type="entry name" value="DUF4390"/>
</dbReference>
<protein>
    <submittedName>
        <fullName evidence="2">DUF4390 domain-containing protein</fullName>
    </submittedName>
</protein>
<reference evidence="2" key="1">
    <citation type="journal article" date="2020" name="mSystems">
        <title>Genome- and Community-Level Interaction Insights into Carbon Utilization and Element Cycling Functions of Hydrothermarchaeota in Hydrothermal Sediment.</title>
        <authorList>
            <person name="Zhou Z."/>
            <person name="Liu Y."/>
            <person name="Xu W."/>
            <person name="Pan J."/>
            <person name="Luo Z.H."/>
            <person name="Li M."/>
        </authorList>
    </citation>
    <scope>NUCLEOTIDE SEQUENCE [LARGE SCALE GENOMIC DNA]</scope>
    <source>
        <strain evidence="2">SpSt-456</strain>
    </source>
</reference>
<organism evidence="2">
    <name type="scientific">Desulfacinum infernum</name>
    <dbReference type="NCBI Taxonomy" id="35837"/>
    <lineage>
        <taxon>Bacteria</taxon>
        <taxon>Pseudomonadati</taxon>
        <taxon>Thermodesulfobacteriota</taxon>
        <taxon>Syntrophobacteria</taxon>
        <taxon>Syntrophobacterales</taxon>
        <taxon>Syntrophobacteraceae</taxon>
        <taxon>Desulfacinum</taxon>
    </lineage>
</organism>
<accession>A0A831ZX30</accession>
<feature type="chain" id="PRO_5032846885" evidence="1">
    <location>
        <begin position="25"/>
        <end position="188"/>
    </location>
</feature>
<evidence type="ECO:0000256" key="1">
    <source>
        <dbReference type="SAM" id="SignalP"/>
    </source>
</evidence>
<comment type="caution">
    <text evidence="2">The sequence shown here is derived from an EMBL/GenBank/DDBJ whole genome shotgun (WGS) entry which is preliminary data.</text>
</comment>
<dbReference type="AlphaFoldDB" id="A0A831ZX30"/>
<evidence type="ECO:0000313" key="2">
    <source>
        <dbReference type="EMBL" id="HFK96602.1"/>
    </source>
</evidence>